<organism evidence="4 5">
    <name type="scientific">Mesorhizobium liriopis</name>
    <dbReference type="NCBI Taxonomy" id="2953882"/>
    <lineage>
        <taxon>Bacteria</taxon>
        <taxon>Pseudomonadati</taxon>
        <taxon>Pseudomonadota</taxon>
        <taxon>Alphaproteobacteria</taxon>
        <taxon>Hyphomicrobiales</taxon>
        <taxon>Phyllobacteriaceae</taxon>
        <taxon>Mesorhizobium</taxon>
    </lineage>
</organism>
<evidence type="ECO:0000256" key="3">
    <source>
        <dbReference type="HAMAP-Rule" id="MF_01385"/>
    </source>
</evidence>
<dbReference type="InterPro" id="IPR002639">
    <property type="entry name" value="UreF"/>
</dbReference>
<keyword evidence="5" id="KW-1185">Reference proteome</keyword>
<comment type="caution">
    <text evidence="4">The sequence shown here is derived from an EMBL/GenBank/DDBJ whole genome shotgun (WGS) entry which is preliminary data.</text>
</comment>
<keyword evidence="1 3" id="KW-0996">Nickel insertion</keyword>
<evidence type="ECO:0000313" key="5">
    <source>
        <dbReference type="Proteomes" id="UP001205906"/>
    </source>
</evidence>
<evidence type="ECO:0000313" key="4">
    <source>
        <dbReference type="EMBL" id="MCO6049366.1"/>
    </source>
</evidence>
<evidence type="ECO:0000256" key="2">
    <source>
        <dbReference type="ARBA" id="ARBA00023186"/>
    </source>
</evidence>
<dbReference type="PANTHER" id="PTHR33620">
    <property type="entry name" value="UREASE ACCESSORY PROTEIN F"/>
    <property type="match status" value="1"/>
</dbReference>
<dbReference type="PANTHER" id="PTHR33620:SF1">
    <property type="entry name" value="UREASE ACCESSORY PROTEIN F"/>
    <property type="match status" value="1"/>
</dbReference>
<comment type="function">
    <text evidence="3">Required for maturation of urease via the functional incorporation of the urease nickel metallocenter.</text>
</comment>
<dbReference type="PIRSF" id="PIRSF009467">
    <property type="entry name" value="Ureas_acces_UreF"/>
    <property type="match status" value="1"/>
</dbReference>
<dbReference type="HAMAP" id="MF_01385">
    <property type="entry name" value="UreF"/>
    <property type="match status" value="1"/>
</dbReference>
<name>A0ABT1C5E4_9HYPH</name>
<comment type="similarity">
    <text evidence="3">Belongs to the UreF family.</text>
</comment>
<reference evidence="4 5" key="1">
    <citation type="submission" date="2022-06" db="EMBL/GenBank/DDBJ databases">
        <title>Mesorhizobium sp. strain RP14 Genome sequencing and assembly.</title>
        <authorList>
            <person name="Kim I."/>
        </authorList>
    </citation>
    <scope>NUCLEOTIDE SEQUENCE [LARGE SCALE GENOMIC DNA]</scope>
    <source>
        <strain evidence="5">RP14(2022)</strain>
    </source>
</reference>
<dbReference type="InterPro" id="IPR038277">
    <property type="entry name" value="UreF_sf"/>
</dbReference>
<dbReference type="Proteomes" id="UP001205906">
    <property type="component" value="Unassembled WGS sequence"/>
</dbReference>
<evidence type="ECO:0000256" key="1">
    <source>
        <dbReference type="ARBA" id="ARBA00022988"/>
    </source>
</evidence>
<accession>A0ABT1C5E4</accession>
<proteinExistence type="inferred from homology"/>
<dbReference type="RefSeq" id="WP_252817757.1">
    <property type="nucleotide sequence ID" value="NZ_JAMXQS010000003.1"/>
</dbReference>
<keyword evidence="3" id="KW-0963">Cytoplasm</keyword>
<comment type="subcellular location">
    <subcellularLocation>
        <location evidence="3">Cytoplasm</location>
    </subcellularLocation>
</comment>
<keyword evidence="2 3" id="KW-0143">Chaperone</keyword>
<dbReference type="Pfam" id="PF01730">
    <property type="entry name" value="UreF"/>
    <property type="match status" value="1"/>
</dbReference>
<comment type="subunit">
    <text evidence="3">UreD, UreF and UreG form a complex that acts as a GTP-hydrolysis-dependent molecular chaperone, activating the urease apoprotein by helping to assemble the nickel containing metallocenter of UreC. The UreE protein probably delivers the nickel.</text>
</comment>
<dbReference type="EMBL" id="JAMXQS010000003">
    <property type="protein sequence ID" value="MCO6049366.1"/>
    <property type="molecule type" value="Genomic_DNA"/>
</dbReference>
<sequence>MCMGRTAGMADPQLLRLLTWLSPAFPVGAFAYSHGVERAIHDNTIRDRATLVAWLSDLLTQGSGWNDAVLCAASWRGEDVAELAEAMAGSRERHMETTLQGEAFVQAAEPWTGEGRPAPYPVAVGHAARNQGIALDAVLTAYLHAFSSNIVQAAVRLVPLGQRDGVATLAALEPVILDTAARASQSTLDDLGAATVLSDIAAMRHETQYSRVFRS</sequence>
<dbReference type="Gene3D" id="1.10.4190.10">
    <property type="entry name" value="Urease accessory protein UreF"/>
    <property type="match status" value="1"/>
</dbReference>
<gene>
    <name evidence="3" type="primary">ureF</name>
    <name evidence="4" type="ORF">NGM99_06135</name>
</gene>
<protein>
    <recommendedName>
        <fullName evidence="3">Urease accessory protein UreF</fullName>
    </recommendedName>
</protein>